<dbReference type="AlphaFoldDB" id="A0A4Y2RB72"/>
<protein>
    <submittedName>
        <fullName evidence="1">Uncharacterized protein</fullName>
    </submittedName>
</protein>
<evidence type="ECO:0000313" key="1">
    <source>
        <dbReference type="EMBL" id="GBN72686.1"/>
    </source>
</evidence>
<gene>
    <name evidence="1" type="ORF">AVEN_97049_1</name>
</gene>
<accession>A0A4Y2RB72</accession>
<keyword evidence="2" id="KW-1185">Reference proteome</keyword>
<proteinExistence type="predicted"/>
<reference evidence="1 2" key="1">
    <citation type="journal article" date="2019" name="Sci. Rep.">
        <title>Orb-weaving spider Araneus ventricosus genome elucidates the spidroin gene catalogue.</title>
        <authorList>
            <person name="Kono N."/>
            <person name="Nakamura H."/>
            <person name="Ohtoshi R."/>
            <person name="Moran D.A.P."/>
            <person name="Shinohara A."/>
            <person name="Yoshida Y."/>
            <person name="Fujiwara M."/>
            <person name="Mori M."/>
            <person name="Tomita M."/>
            <person name="Arakawa K."/>
        </authorList>
    </citation>
    <scope>NUCLEOTIDE SEQUENCE [LARGE SCALE GENOMIC DNA]</scope>
</reference>
<sequence>MCLSNVSQTFSIGFRIDLEVIEVIVGPQDHAYAMQLNDFCIVDSGIIIHERPVTYEIITHYCWMNLIRKNAHVILEYCPVFLKQKTSVRTT</sequence>
<evidence type="ECO:0000313" key="2">
    <source>
        <dbReference type="Proteomes" id="UP000499080"/>
    </source>
</evidence>
<comment type="caution">
    <text evidence="1">The sequence shown here is derived from an EMBL/GenBank/DDBJ whole genome shotgun (WGS) entry which is preliminary data.</text>
</comment>
<organism evidence="1 2">
    <name type="scientific">Araneus ventricosus</name>
    <name type="common">Orbweaver spider</name>
    <name type="synonym">Epeira ventricosa</name>
    <dbReference type="NCBI Taxonomy" id="182803"/>
    <lineage>
        <taxon>Eukaryota</taxon>
        <taxon>Metazoa</taxon>
        <taxon>Ecdysozoa</taxon>
        <taxon>Arthropoda</taxon>
        <taxon>Chelicerata</taxon>
        <taxon>Arachnida</taxon>
        <taxon>Araneae</taxon>
        <taxon>Araneomorphae</taxon>
        <taxon>Entelegynae</taxon>
        <taxon>Araneoidea</taxon>
        <taxon>Araneidae</taxon>
        <taxon>Araneus</taxon>
    </lineage>
</organism>
<dbReference type="EMBL" id="BGPR01016356">
    <property type="protein sequence ID" value="GBN72686.1"/>
    <property type="molecule type" value="Genomic_DNA"/>
</dbReference>
<dbReference type="Proteomes" id="UP000499080">
    <property type="component" value="Unassembled WGS sequence"/>
</dbReference>
<name>A0A4Y2RB72_ARAVE</name>